<keyword evidence="9 10" id="KW-0472">Membrane</keyword>
<reference evidence="13" key="1">
    <citation type="submission" date="2017-01" db="EMBL/GenBank/DDBJ databases">
        <authorList>
            <person name="Varghese N."/>
            <person name="Submissions S."/>
        </authorList>
    </citation>
    <scope>NUCLEOTIDE SEQUENCE [LARGE SCALE GENOMIC DNA]</scope>
    <source>
        <strain evidence="13">MNA4</strain>
    </source>
</reference>
<dbReference type="Proteomes" id="UP000187550">
    <property type="component" value="Unassembled WGS sequence"/>
</dbReference>
<dbReference type="PROSITE" id="PS51794">
    <property type="entry name" value="DAC"/>
    <property type="match status" value="1"/>
</dbReference>
<organism evidence="12 13">
    <name type="scientific">Edaphobacillus lindanitolerans</name>
    <dbReference type="NCBI Taxonomy" id="550447"/>
    <lineage>
        <taxon>Bacteria</taxon>
        <taxon>Bacillati</taxon>
        <taxon>Bacillota</taxon>
        <taxon>Bacilli</taxon>
        <taxon>Bacillales</taxon>
        <taxon>Bacillaceae</taxon>
        <taxon>Edaphobacillus</taxon>
    </lineage>
</organism>
<proteinExistence type="inferred from homology"/>
<keyword evidence="13" id="KW-1185">Reference proteome</keyword>
<feature type="domain" description="DAC" evidence="11">
    <location>
        <begin position="88"/>
        <end position="248"/>
    </location>
</feature>
<protein>
    <recommendedName>
        <fullName evidence="10">Diadenylate cyclase</fullName>
        <shortName evidence="10">DAC</shortName>
        <ecNumber evidence="10">2.7.7.85</ecNumber>
    </recommendedName>
    <alternativeName>
        <fullName evidence="10">Cyclic-di-AMP synthase</fullName>
        <shortName evidence="10">c-di-AMP synthase</shortName>
    </alternativeName>
</protein>
<sequence length="280" mass="31650">MPVSFFERFSDLSIWEVLINIVDILLVWFVLYKLIAIIKGTKAVQLLKGLFVIIIAWFVTKELGLRTLYWIMEQVLRWGFLAIIVIFQPELRRALEQIGRGKLFSRGSQQEEEERNRLVESVTKSVGYMAKRRIGALISIERETGLSEYIETGIPMHSDLTSELLINIFIPNTPLHDGAVIVQQQRIAAAACYLPLSESPFISKELGTRHRAALGLSEVTDAITVVVSEETGAVSLTANGDLHRNLSTEEFETLLRKMWFGPVQEPQTGPKRKRGVKKNG</sequence>
<dbReference type="GO" id="GO:0106408">
    <property type="term" value="F:diadenylate cyclase activity"/>
    <property type="evidence" value="ECO:0007669"/>
    <property type="project" value="UniProtKB-EC"/>
</dbReference>
<evidence type="ECO:0000256" key="10">
    <source>
        <dbReference type="HAMAP-Rule" id="MF_01499"/>
    </source>
</evidence>
<dbReference type="FunFam" id="3.40.1700.10:FF:000002">
    <property type="entry name" value="Diadenylate cyclase"/>
    <property type="match status" value="1"/>
</dbReference>
<keyword evidence="7 10" id="KW-0067">ATP-binding</keyword>
<comment type="subunit">
    <text evidence="10">Probably a homodimer.</text>
</comment>
<dbReference type="GO" id="GO:0006171">
    <property type="term" value="P:cAMP biosynthetic process"/>
    <property type="evidence" value="ECO:0007669"/>
    <property type="project" value="InterPro"/>
</dbReference>
<dbReference type="PANTHER" id="PTHR34185">
    <property type="entry name" value="DIADENYLATE CYCLASE"/>
    <property type="match status" value="1"/>
</dbReference>
<comment type="caution">
    <text evidence="10">Lacks conserved residue(s) required for the propagation of feature annotation.</text>
</comment>
<evidence type="ECO:0000256" key="6">
    <source>
        <dbReference type="ARBA" id="ARBA00022741"/>
    </source>
</evidence>
<evidence type="ECO:0000256" key="8">
    <source>
        <dbReference type="ARBA" id="ARBA00022989"/>
    </source>
</evidence>
<name>A0A1U7PRZ0_9BACI</name>
<keyword evidence="5 10" id="KW-0548">Nucleotidyltransferase</keyword>
<comment type="catalytic activity">
    <reaction evidence="1 10">
        <text>2 ATP = 3',3'-c-di-AMP + 2 diphosphate</text>
        <dbReference type="Rhea" id="RHEA:35655"/>
        <dbReference type="ChEBI" id="CHEBI:30616"/>
        <dbReference type="ChEBI" id="CHEBI:33019"/>
        <dbReference type="ChEBI" id="CHEBI:71500"/>
        <dbReference type="EC" id="2.7.7.85"/>
    </reaction>
</comment>
<dbReference type="PIRSF" id="PIRSF004793">
    <property type="entry name" value="UCP004793"/>
    <property type="match status" value="1"/>
</dbReference>
<accession>A0A1U7PRZ0</accession>
<evidence type="ECO:0000256" key="4">
    <source>
        <dbReference type="ARBA" id="ARBA00022692"/>
    </source>
</evidence>
<evidence type="ECO:0000313" key="12">
    <source>
        <dbReference type="EMBL" id="SIT88130.1"/>
    </source>
</evidence>
<dbReference type="InterPro" id="IPR034701">
    <property type="entry name" value="CdaA"/>
</dbReference>
<dbReference type="NCBIfam" id="TIGR00159">
    <property type="entry name" value="diadenylate cyclase CdaA"/>
    <property type="match status" value="1"/>
</dbReference>
<comment type="similarity">
    <text evidence="10">Belongs to the adenylate cyclase family. DacA/CdaA subfamily.</text>
</comment>
<dbReference type="STRING" id="550447.SAMN05428946_2228"/>
<keyword evidence="2 10" id="KW-1003">Cell membrane</keyword>
<dbReference type="InterPro" id="IPR003390">
    <property type="entry name" value="DNA_integrity_scan_DisA_N"/>
</dbReference>
<dbReference type="HAMAP" id="MF_01499">
    <property type="entry name" value="DacA"/>
    <property type="match status" value="1"/>
</dbReference>
<keyword evidence="3 10" id="KW-0808">Transferase</keyword>
<dbReference type="EC" id="2.7.7.85" evidence="10"/>
<keyword evidence="8 10" id="KW-1133">Transmembrane helix</keyword>
<evidence type="ECO:0000256" key="7">
    <source>
        <dbReference type="ARBA" id="ARBA00022840"/>
    </source>
</evidence>
<evidence type="ECO:0000256" key="2">
    <source>
        <dbReference type="ARBA" id="ARBA00022475"/>
    </source>
</evidence>
<dbReference type="GO" id="GO:0005524">
    <property type="term" value="F:ATP binding"/>
    <property type="evidence" value="ECO:0007669"/>
    <property type="project" value="UniProtKB-UniRule"/>
</dbReference>
<dbReference type="InterPro" id="IPR050338">
    <property type="entry name" value="DisA"/>
</dbReference>
<dbReference type="EMBL" id="FTPL01000003">
    <property type="protein sequence ID" value="SIT88130.1"/>
    <property type="molecule type" value="Genomic_DNA"/>
</dbReference>
<feature type="transmembrane region" description="Helical" evidence="10">
    <location>
        <begin position="12"/>
        <end position="31"/>
    </location>
</feature>
<dbReference type="PANTHER" id="PTHR34185:SF1">
    <property type="entry name" value="DIADENYLATE CYCLASE"/>
    <property type="match status" value="1"/>
</dbReference>
<keyword evidence="6 10" id="KW-0547">Nucleotide-binding</keyword>
<dbReference type="AlphaFoldDB" id="A0A1U7PRZ0"/>
<evidence type="ECO:0000313" key="13">
    <source>
        <dbReference type="Proteomes" id="UP000187550"/>
    </source>
</evidence>
<feature type="transmembrane region" description="Helical" evidence="10">
    <location>
        <begin position="43"/>
        <end position="60"/>
    </location>
</feature>
<dbReference type="Gene3D" id="3.40.1700.10">
    <property type="entry name" value="DNA integrity scanning protein, DisA, N-terminal domain"/>
    <property type="match status" value="1"/>
</dbReference>
<gene>
    <name evidence="10" type="primary">dacA</name>
    <name evidence="12" type="ORF">SAMN05428946_2228</name>
</gene>
<dbReference type="SUPFAM" id="SSF143597">
    <property type="entry name" value="YojJ-like"/>
    <property type="match status" value="1"/>
</dbReference>
<evidence type="ECO:0000259" key="11">
    <source>
        <dbReference type="PROSITE" id="PS51794"/>
    </source>
</evidence>
<dbReference type="InterPro" id="IPR045585">
    <property type="entry name" value="CdaA_N"/>
</dbReference>
<evidence type="ECO:0000256" key="5">
    <source>
        <dbReference type="ARBA" id="ARBA00022695"/>
    </source>
</evidence>
<evidence type="ECO:0000256" key="3">
    <source>
        <dbReference type="ARBA" id="ARBA00022679"/>
    </source>
</evidence>
<dbReference type="Pfam" id="PF02457">
    <property type="entry name" value="DAC"/>
    <property type="match status" value="1"/>
</dbReference>
<keyword evidence="4 10" id="KW-0812">Transmembrane</keyword>
<dbReference type="GO" id="GO:0004016">
    <property type="term" value="F:adenylate cyclase activity"/>
    <property type="evidence" value="ECO:0007669"/>
    <property type="project" value="UniProtKB-UniRule"/>
</dbReference>
<dbReference type="InterPro" id="IPR014046">
    <property type="entry name" value="C-di-AMP_synthase"/>
</dbReference>
<comment type="function">
    <text evidence="10">Catalyzes the condensation of 2 ATP molecules into cyclic di-AMP (c-di-AMP), a second messenger used to regulate differing processes in different bacteria.</text>
</comment>
<dbReference type="InterPro" id="IPR036888">
    <property type="entry name" value="DNA_integrity_DisA_N_sf"/>
</dbReference>
<evidence type="ECO:0000256" key="9">
    <source>
        <dbReference type="ARBA" id="ARBA00023136"/>
    </source>
</evidence>
<dbReference type="Pfam" id="PF19293">
    <property type="entry name" value="CdaA_N"/>
    <property type="match status" value="1"/>
</dbReference>
<evidence type="ECO:0000256" key="1">
    <source>
        <dbReference type="ARBA" id="ARBA00000877"/>
    </source>
</evidence>